<dbReference type="AlphaFoldDB" id="A0AAV0YFH2"/>
<protein>
    <submittedName>
        <fullName evidence="2">Uncharacterized protein</fullName>
    </submittedName>
</protein>
<feature type="compositionally biased region" description="Polar residues" evidence="1">
    <location>
        <begin position="243"/>
        <end position="263"/>
    </location>
</feature>
<dbReference type="Pfam" id="PF14223">
    <property type="entry name" value="Retrotran_gag_2"/>
    <property type="match status" value="1"/>
</dbReference>
<proteinExistence type="predicted"/>
<dbReference type="EMBL" id="CATIWC010001234">
    <property type="protein sequence ID" value="CAI8583958.1"/>
    <property type="molecule type" value="Genomic_DNA"/>
</dbReference>
<accession>A0AAV0YFH2</accession>
<organism evidence="2 3">
    <name type="scientific">Vicia faba</name>
    <name type="common">Broad bean</name>
    <name type="synonym">Faba vulgaris</name>
    <dbReference type="NCBI Taxonomy" id="3906"/>
    <lineage>
        <taxon>Eukaryota</taxon>
        <taxon>Viridiplantae</taxon>
        <taxon>Streptophyta</taxon>
        <taxon>Embryophyta</taxon>
        <taxon>Tracheophyta</taxon>
        <taxon>Spermatophyta</taxon>
        <taxon>Magnoliopsida</taxon>
        <taxon>eudicotyledons</taxon>
        <taxon>Gunneridae</taxon>
        <taxon>Pentapetalae</taxon>
        <taxon>rosids</taxon>
        <taxon>fabids</taxon>
        <taxon>Fabales</taxon>
        <taxon>Fabaceae</taxon>
        <taxon>Papilionoideae</taxon>
        <taxon>50 kb inversion clade</taxon>
        <taxon>NPAAA clade</taxon>
        <taxon>Hologalegina</taxon>
        <taxon>IRL clade</taxon>
        <taxon>Fabeae</taxon>
        <taxon>Vicia</taxon>
    </lineage>
</organism>
<reference evidence="2 3" key="1">
    <citation type="submission" date="2023-01" db="EMBL/GenBank/DDBJ databases">
        <authorList>
            <person name="Kreplak J."/>
        </authorList>
    </citation>
    <scope>NUCLEOTIDE SEQUENCE [LARGE SCALE GENOMIC DNA]</scope>
</reference>
<dbReference type="PANTHER" id="PTHR47481">
    <property type="match status" value="1"/>
</dbReference>
<gene>
    <name evidence="2" type="ORF">VFH_U052160</name>
</gene>
<comment type="caution">
    <text evidence="2">The sequence shown here is derived from an EMBL/GenBank/DDBJ whole genome shotgun (WGS) entry which is preliminary data.</text>
</comment>
<feature type="compositionally biased region" description="Basic and acidic residues" evidence="1">
    <location>
        <begin position="357"/>
        <end position="366"/>
    </location>
</feature>
<dbReference type="GO" id="GO:0008270">
    <property type="term" value="F:zinc ion binding"/>
    <property type="evidence" value="ECO:0007669"/>
    <property type="project" value="InterPro"/>
</dbReference>
<evidence type="ECO:0000256" key="1">
    <source>
        <dbReference type="SAM" id="MobiDB-lite"/>
    </source>
</evidence>
<evidence type="ECO:0000313" key="3">
    <source>
        <dbReference type="Proteomes" id="UP001157006"/>
    </source>
</evidence>
<evidence type="ECO:0000313" key="2">
    <source>
        <dbReference type="EMBL" id="CAI8583958.1"/>
    </source>
</evidence>
<dbReference type="SUPFAM" id="SSF57756">
    <property type="entry name" value="Retrovirus zinc finger-like domains"/>
    <property type="match status" value="1"/>
</dbReference>
<dbReference type="PANTHER" id="PTHR47481:SF34">
    <property type="entry name" value="CCHC-TYPE DOMAIN-CONTAINING PROTEIN"/>
    <property type="match status" value="1"/>
</dbReference>
<dbReference type="InterPro" id="IPR036875">
    <property type="entry name" value="Znf_CCHC_sf"/>
</dbReference>
<dbReference type="GO" id="GO:0003676">
    <property type="term" value="F:nucleic acid binding"/>
    <property type="evidence" value="ECO:0007669"/>
    <property type="project" value="InterPro"/>
</dbReference>
<name>A0AAV0YFH2_VICFA</name>
<keyword evidence="3" id="KW-1185">Reference proteome</keyword>
<feature type="region of interest" description="Disordered" evidence="1">
    <location>
        <begin position="346"/>
        <end position="366"/>
    </location>
</feature>
<sequence>MPGNSSNTNTNPIKLSPLKHGAQISIKLFASNFFAWRRQINSLLASMKCIGYITGKVEPQSEMITTNGISTNNPSYEDWFANDQLIVSFLLASMNERDSIAFSSCDTAHQLWLAIEAKYANPSRAHVMSLKNQLQRSRKGSQTVTEFLFQVKRIADELAVLDATIPDDDITLYVLNGLGSDYRDIAASIRTRERSFTFEELHNHLIAHEEFLQKEDAPADVTVPTTNFHQRNESRNFRGHSFHPTQSSPRHQNASNNHSTNRPLYQGPSRNQHHFNHRANLPPPRCQLCNFLGHIAKYCPQLMQSSPTANYVAANANWILDSGANHHITADLNNLSLHSNYEGPDSVTIGDGSGSQDRGDVNVRSN</sequence>
<feature type="region of interest" description="Disordered" evidence="1">
    <location>
        <begin position="230"/>
        <end position="279"/>
    </location>
</feature>
<dbReference type="Proteomes" id="UP001157006">
    <property type="component" value="Unassembled WGS sequence"/>
</dbReference>